<evidence type="ECO:0000256" key="2">
    <source>
        <dbReference type="ARBA" id="ARBA00008240"/>
    </source>
</evidence>
<evidence type="ECO:0000313" key="14">
    <source>
        <dbReference type="Proteomes" id="UP000199700"/>
    </source>
</evidence>
<evidence type="ECO:0000256" key="4">
    <source>
        <dbReference type="ARBA" id="ARBA00022475"/>
    </source>
</evidence>
<keyword evidence="3" id="KW-0813">Transport</keyword>
<evidence type="ECO:0000256" key="9">
    <source>
        <dbReference type="ARBA" id="ARBA00037295"/>
    </source>
</evidence>
<feature type="domain" description="Major facilitator superfamily (MFS) profile" evidence="12">
    <location>
        <begin position="21"/>
        <end position="429"/>
    </location>
</feature>
<dbReference type="OrthoDB" id="8953821at2"/>
<reference evidence="13" key="1">
    <citation type="submission" date="2016-10" db="EMBL/GenBank/DDBJ databases">
        <authorList>
            <person name="Varghese N."/>
            <person name="Submissions S."/>
        </authorList>
    </citation>
    <scope>NUCLEOTIDE SEQUENCE [LARGE SCALE GENOMIC DNA]</scope>
    <source>
        <strain evidence="13">DSM 22082</strain>
    </source>
</reference>
<evidence type="ECO:0000256" key="6">
    <source>
        <dbReference type="ARBA" id="ARBA00022847"/>
    </source>
</evidence>
<proteinExistence type="inferred from homology"/>
<evidence type="ECO:0000256" key="7">
    <source>
        <dbReference type="ARBA" id="ARBA00022989"/>
    </source>
</evidence>
<feature type="transmembrane region" description="Helical" evidence="11">
    <location>
        <begin position="160"/>
        <end position="181"/>
    </location>
</feature>
<feature type="transmembrane region" description="Helical" evidence="11">
    <location>
        <begin position="283"/>
        <end position="301"/>
    </location>
</feature>
<dbReference type="InterPro" id="IPR020846">
    <property type="entry name" value="MFS_dom"/>
</dbReference>
<keyword evidence="7 11" id="KW-1133">Transmembrane helix</keyword>
<evidence type="ECO:0000256" key="8">
    <source>
        <dbReference type="ARBA" id="ARBA00023136"/>
    </source>
</evidence>
<accession>A0A1H1X6V4</accession>
<gene>
    <name evidence="13" type="ORF">SAMN04489751_3606</name>
</gene>
<dbReference type="Gene3D" id="1.20.1250.20">
    <property type="entry name" value="MFS general substrate transporter like domains"/>
    <property type="match status" value="2"/>
</dbReference>
<feature type="transmembrane region" description="Helical" evidence="11">
    <location>
        <begin position="21"/>
        <end position="44"/>
    </location>
</feature>
<evidence type="ECO:0000256" key="3">
    <source>
        <dbReference type="ARBA" id="ARBA00022448"/>
    </source>
</evidence>
<feature type="transmembrane region" description="Helical" evidence="11">
    <location>
        <begin position="64"/>
        <end position="82"/>
    </location>
</feature>
<protein>
    <recommendedName>
        <fullName evidence="10">Putative proline/betaine transporter</fullName>
    </recommendedName>
</protein>
<dbReference type="FunFam" id="1.20.1250.20:FF:000001">
    <property type="entry name" value="Dicarboxylate MFS transporter"/>
    <property type="match status" value="1"/>
</dbReference>
<organism evidence="13 14">
    <name type="scientific">Brevibacterium sandarakinum</name>
    <dbReference type="NCBI Taxonomy" id="629680"/>
    <lineage>
        <taxon>Bacteria</taxon>
        <taxon>Bacillati</taxon>
        <taxon>Actinomycetota</taxon>
        <taxon>Actinomycetes</taxon>
        <taxon>Micrococcales</taxon>
        <taxon>Brevibacteriaceae</taxon>
        <taxon>Brevibacterium</taxon>
    </lineage>
</organism>
<keyword evidence="14" id="KW-1185">Reference proteome</keyword>
<feature type="transmembrane region" description="Helical" evidence="11">
    <location>
        <begin position="245"/>
        <end position="263"/>
    </location>
</feature>
<feature type="transmembrane region" description="Helical" evidence="11">
    <location>
        <begin position="193"/>
        <end position="212"/>
    </location>
</feature>
<evidence type="ECO:0000256" key="5">
    <source>
        <dbReference type="ARBA" id="ARBA00022692"/>
    </source>
</evidence>
<keyword evidence="6" id="KW-0769">Symport</keyword>
<dbReference type="RefSeq" id="WP_092107757.1">
    <property type="nucleotide sequence ID" value="NZ_LT629739.1"/>
</dbReference>
<evidence type="ECO:0000313" key="13">
    <source>
        <dbReference type="EMBL" id="SDT04801.1"/>
    </source>
</evidence>
<feature type="transmembrane region" description="Helical" evidence="11">
    <location>
        <begin position="119"/>
        <end position="148"/>
    </location>
</feature>
<dbReference type="GO" id="GO:0015293">
    <property type="term" value="F:symporter activity"/>
    <property type="evidence" value="ECO:0007669"/>
    <property type="project" value="UniProtKB-KW"/>
</dbReference>
<comment type="function">
    <text evidence="9">May be a proton symporter involved in the uptake of osmolytes such as proline and glycine betaine.</text>
</comment>
<comment type="subcellular location">
    <subcellularLocation>
        <location evidence="1">Cell membrane</location>
        <topology evidence="1">Multi-pass membrane protein</topology>
    </subcellularLocation>
</comment>
<feature type="transmembrane region" description="Helical" evidence="11">
    <location>
        <begin position="340"/>
        <end position="360"/>
    </location>
</feature>
<feature type="transmembrane region" description="Helical" evidence="11">
    <location>
        <begin position="94"/>
        <end position="113"/>
    </location>
</feature>
<dbReference type="Pfam" id="PF07690">
    <property type="entry name" value="MFS_1"/>
    <property type="match status" value="1"/>
</dbReference>
<dbReference type="Proteomes" id="UP000199700">
    <property type="component" value="Chromosome"/>
</dbReference>
<sequence>MSTTNTPSLELGTDAKTLRKVVVAASIGNFIEWYDFAVYGYLAVVLSAHFFPGDDPAASLLETFAVFAVAFALRPIGGIFFGRLGDRIGRKRTLAITILLISGSTAAIGALPTHESIGVWAPVLLVIARCIQGFSAGGEYAGACAYVLEHAPREKKATYASWVPVSTFLSFAFAAGFTFMLSLLLGGTVMDDWGWRIPFLLSVPLGLCGFYMRFRLDETPLFDEIEDEDVASTPFRETLREHGRTILLFAGFIAATALSFYIFTTYMSTFLQVVGGLDSTSALLSTFVCQILAACLCPFAGRISDRIGRKKTTMTACILLLAGTFPAFALGSTGSMTLGIIGQLLLGSGAVLTGVVTAVLMSELFPTRVRYTASAVTYNLAYTIFGGTAPFIATWLITATGNNLSPAIYLLAISIMALVTASRLPETSKRSLDF</sequence>
<dbReference type="InterPro" id="IPR005829">
    <property type="entry name" value="Sugar_transporter_CS"/>
</dbReference>
<dbReference type="PANTHER" id="PTHR43528:SF1">
    <property type="entry name" value="ALPHA-KETOGLUTARATE PERMEASE"/>
    <property type="match status" value="1"/>
</dbReference>
<feature type="transmembrane region" description="Helical" evidence="11">
    <location>
        <begin position="404"/>
        <end position="424"/>
    </location>
</feature>
<dbReference type="AlphaFoldDB" id="A0A1H1X6V4"/>
<keyword evidence="5 11" id="KW-0812">Transmembrane</keyword>
<feature type="transmembrane region" description="Helical" evidence="11">
    <location>
        <begin position="313"/>
        <end position="334"/>
    </location>
</feature>
<evidence type="ECO:0000256" key="11">
    <source>
        <dbReference type="SAM" id="Phobius"/>
    </source>
</evidence>
<dbReference type="SUPFAM" id="SSF103473">
    <property type="entry name" value="MFS general substrate transporter"/>
    <property type="match status" value="1"/>
</dbReference>
<dbReference type="PROSITE" id="PS00216">
    <property type="entry name" value="SUGAR_TRANSPORT_1"/>
    <property type="match status" value="1"/>
</dbReference>
<dbReference type="EMBL" id="LT629739">
    <property type="protein sequence ID" value="SDT04801.1"/>
    <property type="molecule type" value="Genomic_DNA"/>
</dbReference>
<dbReference type="GO" id="GO:0005886">
    <property type="term" value="C:plasma membrane"/>
    <property type="evidence" value="ECO:0007669"/>
    <property type="project" value="UniProtKB-SubCell"/>
</dbReference>
<dbReference type="PROSITE" id="PS50850">
    <property type="entry name" value="MFS"/>
    <property type="match status" value="1"/>
</dbReference>
<dbReference type="InterPro" id="IPR051084">
    <property type="entry name" value="H+-coupled_symporters"/>
</dbReference>
<keyword evidence="4" id="KW-1003">Cell membrane</keyword>
<name>A0A1H1X6V4_BRESA</name>
<keyword evidence="8 11" id="KW-0472">Membrane</keyword>
<evidence type="ECO:0000259" key="12">
    <source>
        <dbReference type="PROSITE" id="PS50850"/>
    </source>
</evidence>
<dbReference type="InterPro" id="IPR011701">
    <property type="entry name" value="MFS"/>
</dbReference>
<feature type="transmembrane region" description="Helical" evidence="11">
    <location>
        <begin position="380"/>
        <end position="398"/>
    </location>
</feature>
<dbReference type="STRING" id="629680.SAMN04489751_3606"/>
<evidence type="ECO:0000256" key="10">
    <source>
        <dbReference type="ARBA" id="ARBA00039918"/>
    </source>
</evidence>
<comment type="similarity">
    <text evidence="2">Belongs to the major facilitator superfamily. Metabolite:H+ Symporter (MHS) family (TC 2.A.1.6) family.</text>
</comment>
<dbReference type="PROSITE" id="PS00217">
    <property type="entry name" value="SUGAR_TRANSPORT_2"/>
    <property type="match status" value="1"/>
</dbReference>
<dbReference type="InterPro" id="IPR036259">
    <property type="entry name" value="MFS_trans_sf"/>
</dbReference>
<evidence type="ECO:0000256" key="1">
    <source>
        <dbReference type="ARBA" id="ARBA00004651"/>
    </source>
</evidence>
<dbReference type="PANTHER" id="PTHR43528">
    <property type="entry name" value="ALPHA-KETOGLUTARATE PERMEASE"/>
    <property type="match status" value="1"/>
</dbReference>